<dbReference type="OrthoDB" id="5118533at2"/>
<dbReference type="EMBL" id="MBLM01000149">
    <property type="protein sequence ID" value="OHV30840.1"/>
    <property type="molecule type" value="Genomic_DNA"/>
</dbReference>
<sequence>MALFGDEQMEAALAELVRTDELAARILRESEQITQQTSDKNKILTVIVGGRGELREIRFRGDAYRELAPAELADVLVKTIEQARRTAQQRALADAQQLMHQMPAVAGDLTSLANAEDFAQELLDVFTRNQASANLRSAVADDRADRPGRDGRS</sequence>
<protein>
    <recommendedName>
        <fullName evidence="3">YbaB/EbfC DNA-binding family protein</fullName>
    </recommendedName>
</protein>
<gene>
    <name evidence="1" type="ORF">CC117_27370</name>
</gene>
<name>A0A1S1QA52_9ACTN</name>
<dbReference type="AlphaFoldDB" id="A0A1S1QA52"/>
<dbReference type="RefSeq" id="WP_071088915.1">
    <property type="nucleotide sequence ID" value="NZ_MBLM01000149.1"/>
</dbReference>
<evidence type="ECO:0000313" key="2">
    <source>
        <dbReference type="Proteomes" id="UP000179627"/>
    </source>
</evidence>
<dbReference type="InterPro" id="IPR004401">
    <property type="entry name" value="YbaB/EbfC"/>
</dbReference>
<reference evidence="2" key="1">
    <citation type="submission" date="2016-07" db="EMBL/GenBank/DDBJ databases">
        <title>Sequence Frankia sp. strain CcI1.17.</title>
        <authorList>
            <person name="Ghodhbane-Gtari F."/>
            <person name="Swanson E."/>
            <person name="Gueddou A."/>
            <person name="Morris K."/>
            <person name="Hezbri K."/>
            <person name="Ktari A."/>
            <person name="Nouioui I."/>
            <person name="Abebe-Akele F."/>
            <person name="Simpson S."/>
            <person name="Thomas K."/>
            <person name="Gtari M."/>
            <person name="Tisa L.S."/>
            <person name="Hurst S."/>
        </authorList>
    </citation>
    <scope>NUCLEOTIDE SEQUENCE [LARGE SCALE GENOMIC DNA]</scope>
    <source>
        <strain evidence="2">Cc1.17</strain>
    </source>
</reference>
<proteinExistence type="predicted"/>
<comment type="caution">
    <text evidence="1">The sequence shown here is derived from an EMBL/GenBank/DDBJ whole genome shotgun (WGS) entry which is preliminary data.</text>
</comment>
<dbReference type="Gene3D" id="3.30.1310.10">
    <property type="entry name" value="Nucleoid-associated protein YbaB-like domain"/>
    <property type="match status" value="1"/>
</dbReference>
<dbReference type="InterPro" id="IPR036894">
    <property type="entry name" value="YbaB-like_sf"/>
</dbReference>
<evidence type="ECO:0000313" key="1">
    <source>
        <dbReference type="EMBL" id="OHV30840.1"/>
    </source>
</evidence>
<evidence type="ECO:0008006" key="3">
    <source>
        <dbReference type="Google" id="ProtNLM"/>
    </source>
</evidence>
<dbReference type="Pfam" id="PF02575">
    <property type="entry name" value="YbaB_DNA_bd"/>
    <property type="match status" value="1"/>
</dbReference>
<organism evidence="1 2">
    <name type="scientific">Parafrankia colletiae</name>
    <dbReference type="NCBI Taxonomy" id="573497"/>
    <lineage>
        <taxon>Bacteria</taxon>
        <taxon>Bacillati</taxon>
        <taxon>Actinomycetota</taxon>
        <taxon>Actinomycetes</taxon>
        <taxon>Frankiales</taxon>
        <taxon>Frankiaceae</taxon>
        <taxon>Parafrankia</taxon>
    </lineage>
</organism>
<dbReference type="GO" id="GO:0003677">
    <property type="term" value="F:DNA binding"/>
    <property type="evidence" value="ECO:0007669"/>
    <property type="project" value="InterPro"/>
</dbReference>
<dbReference type="Proteomes" id="UP000179627">
    <property type="component" value="Unassembled WGS sequence"/>
</dbReference>
<accession>A0A1S1QA52</accession>
<keyword evidence="2" id="KW-1185">Reference proteome</keyword>